<evidence type="ECO:0000313" key="3">
    <source>
        <dbReference type="Proteomes" id="UP001206878"/>
    </source>
</evidence>
<protein>
    <submittedName>
        <fullName evidence="1">Uncharacterized protein</fullName>
    </submittedName>
</protein>
<sequence>MNMSCWEFNAG</sequence>
<comment type="caution">
    <text evidence="1">The sequence shown here is derived from an EMBL/GenBank/DDBJ whole genome shotgun (WGS) entry which is preliminary data.</text>
</comment>
<gene>
    <name evidence="2" type="ORF">KJE03_00870</name>
    <name evidence="1" type="ORF">NVV43_19235</name>
</gene>
<proteinExistence type="predicted"/>
<keyword evidence="4" id="KW-1185">Reference proteome</keyword>
<accession>A0AAW5MVI0</accession>
<evidence type="ECO:0000313" key="4">
    <source>
        <dbReference type="Proteomes" id="UP001235723"/>
    </source>
</evidence>
<evidence type="ECO:0000313" key="1">
    <source>
        <dbReference type="EMBL" id="MCR6677719.1"/>
    </source>
</evidence>
<dbReference type="EMBL" id="JAHCRT010000001">
    <property type="protein sequence ID" value="MDQ9292044.1"/>
    <property type="molecule type" value="Genomic_DNA"/>
</dbReference>
<name>A0AAW5MVI0_9ESCH</name>
<dbReference type="Proteomes" id="UP001206878">
    <property type="component" value="Unassembled WGS sequence"/>
</dbReference>
<organism evidence="1 3">
    <name type="scientific">Escherichia marmotae</name>
    <dbReference type="NCBI Taxonomy" id="1499973"/>
    <lineage>
        <taxon>Bacteria</taxon>
        <taxon>Pseudomonadati</taxon>
        <taxon>Pseudomonadota</taxon>
        <taxon>Gammaproteobacteria</taxon>
        <taxon>Enterobacterales</taxon>
        <taxon>Enterobacteriaceae</taxon>
        <taxon>Escherichia</taxon>
    </lineage>
</organism>
<dbReference type="Proteomes" id="UP001235723">
    <property type="component" value="Unassembled WGS sequence"/>
</dbReference>
<reference evidence="1" key="2">
    <citation type="submission" date="2022-07" db="EMBL/GenBank/DDBJ databases">
        <title>Diversity of ethanolamine utilization by human commensal Escherichia coli.</title>
        <authorList>
            <person name="Jubelin G."/>
        </authorList>
    </citation>
    <scope>NUCLEOTIDE SEQUENCE</scope>
    <source>
        <strain evidence="1">S1</strain>
    </source>
</reference>
<dbReference type="EMBL" id="JANPXH010000026">
    <property type="protein sequence ID" value="MCR6677719.1"/>
    <property type="molecule type" value="Genomic_DNA"/>
</dbReference>
<reference evidence="2 4" key="1">
    <citation type="submission" date="2021-05" db="EMBL/GenBank/DDBJ databases">
        <title>Genome sequence of E. marmotae isolates.</title>
        <authorList>
            <person name="Binsker U."/>
            <person name="Hammerl J.A."/>
        </authorList>
    </citation>
    <scope>NUCLEOTIDE SEQUENCE [LARGE SCALE GENOMIC DNA]</scope>
    <source>
        <strain evidence="2 4">21-MO00586</strain>
    </source>
</reference>
<evidence type="ECO:0000313" key="2">
    <source>
        <dbReference type="EMBL" id="MDQ9292044.1"/>
    </source>
</evidence>